<feature type="signal peptide" evidence="1">
    <location>
        <begin position="1"/>
        <end position="22"/>
    </location>
</feature>
<dbReference type="KEGG" id="srd:SD10_13295"/>
<dbReference type="RefSeq" id="WP_046574230.1">
    <property type="nucleotide sequence ID" value="NZ_CP010429.1"/>
</dbReference>
<feature type="chain" id="PRO_5002413640" description="DUF1573 domain-containing protein" evidence="1">
    <location>
        <begin position="23"/>
        <end position="138"/>
    </location>
</feature>
<gene>
    <name evidence="2" type="ORF">SD10_13295</name>
</gene>
<name>A0A0E3V7A9_9BACT</name>
<keyword evidence="3" id="KW-1185">Reference proteome</keyword>
<dbReference type="STRING" id="1379870.SD10_13295"/>
<dbReference type="PATRIC" id="fig|1379870.5.peg.2890"/>
<proteinExistence type="predicted"/>
<reference evidence="2 3" key="1">
    <citation type="journal article" date="2014" name="Curr. Microbiol.">
        <title>Spirosoma radiotolerans sp. nov., a gamma-radiation-resistant bacterium isolated from gamma ray-irradiated soil.</title>
        <authorList>
            <person name="Lee J.J."/>
            <person name="Srinivasan S."/>
            <person name="Lim S."/>
            <person name="Joe M."/>
            <person name="Im S."/>
            <person name="Bae S.I."/>
            <person name="Park K.R."/>
            <person name="Han J.H."/>
            <person name="Park S.H."/>
            <person name="Joo B.M."/>
            <person name="Park S.J."/>
            <person name="Kim M.K."/>
        </authorList>
    </citation>
    <scope>NUCLEOTIDE SEQUENCE [LARGE SCALE GENOMIC DNA]</scope>
    <source>
        <strain evidence="2 3">DG5A</strain>
    </source>
</reference>
<accession>A0A0E3V7A9</accession>
<dbReference type="Proteomes" id="UP000033054">
    <property type="component" value="Chromosome"/>
</dbReference>
<evidence type="ECO:0000256" key="1">
    <source>
        <dbReference type="SAM" id="SignalP"/>
    </source>
</evidence>
<protein>
    <recommendedName>
        <fullName evidence="4">DUF1573 domain-containing protein</fullName>
    </recommendedName>
</protein>
<evidence type="ECO:0000313" key="3">
    <source>
        <dbReference type="Proteomes" id="UP000033054"/>
    </source>
</evidence>
<sequence>MKQVMKKSLIAVLCSLCTVSFAQQKQPFSTCSAAFIDSKMIVNLFQPTGQCRLSPKASGELTVKTIALSSTESKPLNKIPFTVAIRDKATNTLHMYSRKPMCQIPVQRVLANCKKGDNIVLLTVSNRYALPHNEILVK</sequence>
<evidence type="ECO:0000313" key="2">
    <source>
        <dbReference type="EMBL" id="AKD55732.1"/>
    </source>
</evidence>
<organism evidence="2 3">
    <name type="scientific">Spirosoma radiotolerans</name>
    <dbReference type="NCBI Taxonomy" id="1379870"/>
    <lineage>
        <taxon>Bacteria</taxon>
        <taxon>Pseudomonadati</taxon>
        <taxon>Bacteroidota</taxon>
        <taxon>Cytophagia</taxon>
        <taxon>Cytophagales</taxon>
        <taxon>Cytophagaceae</taxon>
        <taxon>Spirosoma</taxon>
    </lineage>
</organism>
<dbReference type="AlphaFoldDB" id="A0A0E3V7A9"/>
<evidence type="ECO:0008006" key="4">
    <source>
        <dbReference type="Google" id="ProtNLM"/>
    </source>
</evidence>
<keyword evidence="1" id="KW-0732">Signal</keyword>
<dbReference type="EMBL" id="CP010429">
    <property type="protein sequence ID" value="AKD55732.1"/>
    <property type="molecule type" value="Genomic_DNA"/>
</dbReference>
<dbReference type="HOGENOM" id="CLU_1882673_0_0_10"/>